<sequence length="116" mass="14235">MKILYSKHFPPKGFAAINLFGIIIGRKEYGSLTKYEINHEKIHTSQIIELLWIFFYLLYGMEWLIRIVQYRHPLKAYYNISFEREAYHNDKDLDYLKNRPWYSFINYYRQPNDGKD</sequence>
<evidence type="ECO:0000313" key="2">
    <source>
        <dbReference type="Proteomes" id="UP000184480"/>
    </source>
</evidence>
<accession>A0A1M5IDN0</accession>
<keyword evidence="2" id="KW-1185">Reference proteome</keyword>
<protein>
    <submittedName>
        <fullName evidence="1">Uncharacterized protein</fullName>
    </submittedName>
</protein>
<dbReference type="Proteomes" id="UP000184480">
    <property type="component" value="Unassembled WGS sequence"/>
</dbReference>
<organism evidence="1 2">
    <name type="scientific">Dysgonomonas macrotermitis</name>
    <dbReference type="NCBI Taxonomy" id="1346286"/>
    <lineage>
        <taxon>Bacteria</taxon>
        <taxon>Pseudomonadati</taxon>
        <taxon>Bacteroidota</taxon>
        <taxon>Bacteroidia</taxon>
        <taxon>Bacteroidales</taxon>
        <taxon>Dysgonomonadaceae</taxon>
        <taxon>Dysgonomonas</taxon>
    </lineage>
</organism>
<gene>
    <name evidence="1" type="ORF">SAMN05444362_11943</name>
</gene>
<dbReference type="EMBL" id="FQUC01000019">
    <property type="protein sequence ID" value="SHG26351.1"/>
    <property type="molecule type" value="Genomic_DNA"/>
</dbReference>
<dbReference type="OrthoDB" id="1027344at2"/>
<proteinExistence type="predicted"/>
<name>A0A1M5IDN0_9BACT</name>
<dbReference type="AlphaFoldDB" id="A0A1M5IDN0"/>
<reference evidence="2" key="1">
    <citation type="submission" date="2016-11" db="EMBL/GenBank/DDBJ databases">
        <authorList>
            <person name="Varghese N."/>
            <person name="Submissions S."/>
        </authorList>
    </citation>
    <scope>NUCLEOTIDE SEQUENCE [LARGE SCALE GENOMIC DNA]</scope>
    <source>
        <strain evidence="2">DSM 27370</strain>
    </source>
</reference>
<dbReference type="RefSeq" id="WP_062178686.1">
    <property type="nucleotide sequence ID" value="NZ_BBXL01000005.1"/>
</dbReference>
<evidence type="ECO:0000313" key="1">
    <source>
        <dbReference type="EMBL" id="SHG26351.1"/>
    </source>
</evidence>
<dbReference type="STRING" id="1346286.SAMN05444362_11943"/>